<reference evidence="1" key="1">
    <citation type="submission" date="2022-11" db="EMBL/GenBank/DDBJ databases">
        <title>Genome Sequence of Boeremia exigua.</title>
        <authorList>
            <person name="Buettner E."/>
        </authorList>
    </citation>
    <scope>NUCLEOTIDE SEQUENCE</scope>
    <source>
        <strain evidence="1">CU02</strain>
    </source>
</reference>
<dbReference type="Proteomes" id="UP001153331">
    <property type="component" value="Unassembled WGS sequence"/>
</dbReference>
<proteinExistence type="predicted"/>
<gene>
    <name evidence="1" type="ORF">OPT61_g8328</name>
</gene>
<name>A0ACC2HYM6_9PLEO</name>
<sequence length="358" mass="40813">MDLYFRNVECYDDLRNTCLTSARALLRLFFGVAAVAAMGGSGHRLPPAAAQQIVDYINSNLSDKAIHNCTGVDRKCILKLRRNLKYWGAAYAPRGASIKLGRPATLCQAHIDGLSDYLYGYPQAYIEEMIDYLHTQFGVKVSIWTVYRALKKIGWSRKVATKRAREQSEPLRRTFAARVHNLYKAEQIIALDKSACNKQTGDCKYSWLPVSTPVEVVYSMKRSERWSILPAMTVEGYLTFVMFQGAITGEIFESFLLRVLKLLTPGYHVVVVDNASIHLSQRVRDLCADFGVFLEYLPPYSPDYNPIEKSFKHLKSWIKRNSTLAELFESFEDFLYYAVVEACGVGEYRSWFVMCGYP</sequence>
<keyword evidence="2" id="KW-1185">Reference proteome</keyword>
<comment type="caution">
    <text evidence="1">The sequence shown here is derived from an EMBL/GenBank/DDBJ whole genome shotgun (WGS) entry which is preliminary data.</text>
</comment>
<protein>
    <submittedName>
        <fullName evidence="1">Uncharacterized protein</fullName>
    </submittedName>
</protein>
<evidence type="ECO:0000313" key="2">
    <source>
        <dbReference type="Proteomes" id="UP001153331"/>
    </source>
</evidence>
<accession>A0ACC2HYM6</accession>
<evidence type="ECO:0000313" key="1">
    <source>
        <dbReference type="EMBL" id="KAJ8108217.1"/>
    </source>
</evidence>
<organism evidence="1 2">
    <name type="scientific">Boeremia exigua</name>
    <dbReference type="NCBI Taxonomy" id="749465"/>
    <lineage>
        <taxon>Eukaryota</taxon>
        <taxon>Fungi</taxon>
        <taxon>Dikarya</taxon>
        <taxon>Ascomycota</taxon>
        <taxon>Pezizomycotina</taxon>
        <taxon>Dothideomycetes</taxon>
        <taxon>Pleosporomycetidae</taxon>
        <taxon>Pleosporales</taxon>
        <taxon>Pleosporineae</taxon>
        <taxon>Didymellaceae</taxon>
        <taxon>Boeremia</taxon>
    </lineage>
</organism>
<dbReference type="EMBL" id="JAPHNI010000783">
    <property type="protein sequence ID" value="KAJ8108217.1"/>
    <property type="molecule type" value="Genomic_DNA"/>
</dbReference>